<evidence type="ECO:0008006" key="5">
    <source>
        <dbReference type="Google" id="ProtNLM"/>
    </source>
</evidence>
<evidence type="ECO:0000313" key="3">
    <source>
        <dbReference type="EMBL" id="MBB4676273.1"/>
    </source>
</evidence>
<dbReference type="Pfam" id="PF26340">
    <property type="entry name" value="DNA-SBD_ScoMcrA"/>
    <property type="match status" value="1"/>
</dbReference>
<dbReference type="Gene3D" id="1.10.30.50">
    <property type="match status" value="1"/>
</dbReference>
<evidence type="ECO:0000313" key="4">
    <source>
        <dbReference type="Proteomes" id="UP000533598"/>
    </source>
</evidence>
<dbReference type="Proteomes" id="UP000533598">
    <property type="component" value="Unassembled WGS sequence"/>
</dbReference>
<dbReference type="Pfam" id="PF13391">
    <property type="entry name" value="HNH_2"/>
    <property type="match status" value="1"/>
</dbReference>
<dbReference type="InterPro" id="IPR058813">
    <property type="entry name" value="DNA-SBD_ScoMcrA"/>
</dbReference>
<proteinExistence type="predicted"/>
<gene>
    <name evidence="3" type="ORF">HNR67_002391</name>
</gene>
<feature type="domain" description="HNH nuclease" evidence="1">
    <location>
        <begin position="188"/>
        <end position="244"/>
    </location>
</feature>
<dbReference type="InterPro" id="IPR003615">
    <property type="entry name" value="HNH_nuc"/>
</dbReference>
<reference evidence="3 4" key="1">
    <citation type="submission" date="2020-08" db="EMBL/GenBank/DDBJ databases">
        <title>Sequencing the genomes of 1000 actinobacteria strains.</title>
        <authorList>
            <person name="Klenk H.-P."/>
        </authorList>
    </citation>
    <scope>NUCLEOTIDE SEQUENCE [LARGE SCALE GENOMIC DNA]</scope>
    <source>
        <strain evidence="3 4">DSM 44230</strain>
    </source>
</reference>
<accession>A0A7W7C842</accession>
<organism evidence="3 4">
    <name type="scientific">Crossiella cryophila</name>
    <dbReference type="NCBI Taxonomy" id="43355"/>
    <lineage>
        <taxon>Bacteria</taxon>
        <taxon>Bacillati</taxon>
        <taxon>Actinomycetota</taxon>
        <taxon>Actinomycetes</taxon>
        <taxon>Pseudonocardiales</taxon>
        <taxon>Pseudonocardiaceae</taxon>
        <taxon>Crossiella</taxon>
    </lineage>
</organism>
<dbReference type="AlphaFoldDB" id="A0A7W7C842"/>
<feature type="domain" description="ScoMcrA-like DNA sulfur-binding" evidence="2">
    <location>
        <begin position="3"/>
        <end position="148"/>
    </location>
</feature>
<evidence type="ECO:0000259" key="2">
    <source>
        <dbReference type="Pfam" id="PF26340"/>
    </source>
</evidence>
<sequence length="285" mass="31717">MDVVGELEKLPELTDSGRPAWQQPLLLLWAAGRAAQGLPRMALWLSVKDELNALFSQFRAPGDRSFSPDRWFIALAQTPFWEISVDADQTPAPGGSVSLSGWMAWRDPEGGLVSSAYHSLARDDVRALFSKEIAKRFFAGKSVADLLRLAHVDVEVSTEPRVQEALLRRVSRSIRVASWVRERHAHSCQVCGQRLMLPGGNAYAETAHIKPLGKPFNGPDAVENTLCLCPNDHTRFDRGAILIEDDLSIIDAITGKNIGELRTVSGHNVEVSYLAWHRDYFRNHV</sequence>
<comment type="caution">
    <text evidence="3">The sequence shown here is derived from an EMBL/GenBank/DDBJ whole genome shotgun (WGS) entry which is preliminary data.</text>
</comment>
<evidence type="ECO:0000259" key="1">
    <source>
        <dbReference type="Pfam" id="PF13391"/>
    </source>
</evidence>
<dbReference type="EMBL" id="JACHMH010000001">
    <property type="protein sequence ID" value="MBB4676273.1"/>
    <property type="molecule type" value="Genomic_DNA"/>
</dbReference>
<name>A0A7W7C842_9PSEU</name>
<keyword evidence="4" id="KW-1185">Reference proteome</keyword>
<dbReference type="RefSeq" id="WP_312987048.1">
    <property type="nucleotide sequence ID" value="NZ_BAAAUI010000029.1"/>
</dbReference>
<protein>
    <recommendedName>
        <fullName evidence="5">HNH endonuclease</fullName>
    </recommendedName>
</protein>